<feature type="compositionally biased region" description="Polar residues" evidence="1">
    <location>
        <begin position="57"/>
        <end position="71"/>
    </location>
</feature>
<name>A0A379TXY8_SALDZ</name>
<evidence type="ECO:0000256" key="1">
    <source>
        <dbReference type="SAM" id="MobiDB-lite"/>
    </source>
</evidence>
<sequence length="173" mass="18796">MKVKIISGIVLMTLSSLSMAAVHASAGTSANDLSRSPFQADRDRARMQPGYPAPTVSAAQQDRSTTGTPPSAGQPAAVSPGQQAVAGAYNPWLTINLQENHLLSQDIDAWAKSQGMRLLWNSNRDYLIYSAIHLTGKNRDEVLNQLGQLFRSENYGLVVKLYEKNNVLVIDGQ</sequence>
<dbReference type="InterPro" id="IPR018927">
    <property type="entry name" value="Pilus_synth_Q_C"/>
</dbReference>
<organism evidence="4 5">
    <name type="scientific">Salmonella diarizonae</name>
    <dbReference type="NCBI Taxonomy" id="59204"/>
    <lineage>
        <taxon>Bacteria</taxon>
        <taxon>Pseudomonadati</taxon>
        <taxon>Pseudomonadota</taxon>
        <taxon>Gammaproteobacteria</taxon>
        <taxon>Enterobacterales</taxon>
        <taxon>Enterobacteriaceae</taxon>
        <taxon>Salmonella</taxon>
    </lineage>
</organism>
<dbReference type="RefSeq" id="WP_232081653.1">
    <property type="nucleotide sequence ID" value="NZ_DACWWF010000001.1"/>
</dbReference>
<feature type="signal peptide" evidence="2">
    <location>
        <begin position="1"/>
        <end position="20"/>
    </location>
</feature>
<reference evidence="4 5" key="1">
    <citation type="submission" date="2018-06" db="EMBL/GenBank/DDBJ databases">
        <authorList>
            <consortium name="Pathogen Informatics"/>
            <person name="Doyle S."/>
        </authorList>
    </citation>
    <scope>NUCLEOTIDE SEQUENCE [LARGE SCALE GENOMIC DNA]</scope>
    <source>
        <strain evidence="4 5">NCTC10060</strain>
    </source>
</reference>
<proteinExistence type="predicted"/>
<accession>A0A379TXY8</accession>
<dbReference type="EMBL" id="UGXH01000003">
    <property type="protein sequence ID" value="SUG54359.1"/>
    <property type="molecule type" value="Genomic_DNA"/>
</dbReference>
<dbReference type="Gene3D" id="3.55.50.70">
    <property type="match status" value="1"/>
</dbReference>
<gene>
    <name evidence="4" type="ORF">NCTC10060_01448</name>
</gene>
<protein>
    <submittedName>
        <fullName evidence="4">Toxin co-regulated pilus biosynthesis proteinQ</fullName>
    </submittedName>
</protein>
<keyword evidence="2" id="KW-0732">Signal</keyword>
<dbReference type="Pfam" id="PF10671">
    <property type="entry name" value="TcpQ"/>
    <property type="match status" value="1"/>
</dbReference>
<feature type="region of interest" description="Disordered" evidence="1">
    <location>
        <begin position="45"/>
        <end position="80"/>
    </location>
</feature>
<evidence type="ECO:0000313" key="5">
    <source>
        <dbReference type="Proteomes" id="UP000254633"/>
    </source>
</evidence>
<feature type="domain" description="Toxin co-regulated pilus biosynthesis protein Q C-terminal" evidence="3">
    <location>
        <begin position="99"/>
        <end position="170"/>
    </location>
</feature>
<evidence type="ECO:0000259" key="3">
    <source>
        <dbReference type="Pfam" id="PF10671"/>
    </source>
</evidence>
<dbReference type="Proteomes" id="UP000254633">
    <property type="component" value="Unassembled WGS sequence"/>
</dbReference>
<dbReference type="AlphaFoldDB" id="A0A379TXY8"/>
<evidence type="ECO:0000256" key="2">
    <source>
        <dbReference type="SAM" id="SignalP"/>
    </source>
</evidence>
<feature type="chain" id="PRO_5030069291" evidence="2">
    <location>
        <begin position="21"/>
        <end position="173"/>
    </location>
</feature>
<evidence type="ECO:0000313" key="4">
    <source>
        <dbReference type="EMBL" id="SUG54359.1"/>
    </source>
</evidence>